<feature type="signal peptide" evidence="2">
    <location>
        <begin position="1"/>
        <end position="22"/>
    </location>
</feature>
<gene>
    <name evidence="3" type="ORF">RhiirA5_427391</name>
</gene>
<reference evidence="3 4" key="2">
    <citation type="submission" date="2017-09" db="EMBL/GenBank/DDBJ databases">
        <title>Extensive intraspecific genome diversity in a model arbuscular mycorrhizal fungus.</title>
        <authorList>
            <person name="Chen E.C."/>
            <person name="Morin E."/>
            <person name="Beaudet D."/>
            <person name="Noel J."/>
            <person name="Ndikumana S."/>
            <person name="Charron P."/>
            <person name="St-Onge C."/>
            <person name="Giorgi J."/>
            <person name="Grigoriev I.V."/>
            <person name="Roux C."/>
            <person name="Martin F.M."/>
            <person name="Corradi N."/>
        </authorList>
    </citation>
    <scope>NUCLEOTIDE SEQUENCE [LARGE SCALE GENOMIC DNA]</scope>
    <source>
        <strain evidence="3 4">A5</strain>
    </source>
</reference>
<comment type="caution">
    <text evidence="3">The sequence shown here is derived from an EMBL/GenBank/DDBJ whole genome shotgun (WGS) entry which is preliminary data.</text>
</comment>
<keyword evidence="1" id="KW-0472">Membrane</keyword>
<name>A0A2N0P2F0_9GLOM</name>
<dbReference type="EMBL" id="LLXJ01001722">
    <property type="protein sequence ID" value="PKC01012.1"/>
    <property type="molecule type" value="Genomic_DNA"/>
</dbReference>
<keyword evidence="2" id="KW-0732">Signal</keyword>
<dbReference type="AlphaFoldDB" id="A0A2N0P2F0"/>
<protein>
    <submittedName>
        <fullName evidence="3">Uncharacterized protein</fullName>
    </submittedName>
</protein>
<keyword evidence="1" id="KW-1133">Transmembrane helix</keyword>
<dbReference type="VEuPathDB" id="FungiDB:FUN_020208"/>
<accession>A0A2N0P2F0</accession>
<proteinExistence type="predicted"/>
<feature type="transmembrane region" description="Helical" evidence="1">
    <location>
        <begin position="73"/>
        <end position="94"/>
    </location>
</feature>
<dbReference type="Proteomes" id="UP000232722">
    <property type="component" value="Unassembled WGS sequence"/>
</dbReference>
<reference evidence="3 4" key="1">
    <citation type="submission" date="2016-04" db="EMBL/GenBank/DDBJ databases">
        <title>Genome analyses suggest a sexual origin of heterokaryosis in a supposedly ancient asexual fungus.</title>
        <authorList>
            <person name="Ropars J."/>
            <person name="Sedzielewska K."/>
            <person name="Noel J."/>
            <person name="Charron P."/>
            <person name="Farinelli L."/>
            <person name="Marton T."/>
            <person name="Kruger M."/>
            <person name="Pelin A."/>
            <person name="Brachmann A."/>
            <person name="Corradi N."/>
        </authorList>
    </citation>
    <scope>NUCLEOTIDE SEQUENCE [LARGE SCALE GENOMIC DNA]</scope>
    <source>
        <strain evidence="3 4">A5</strain>
    </source>
</reference>
<feature type="chain" id="PRO_5014864468" evidence="2">
    <location>
        <begin position="23"/>
        <end position="95"/>
    </location>
</feature>
<organism evidence="3 4">
    <name type="scientific">Rhizophagus irregularis</name>
    <dbReference type="NCBI Taxonomy" id="588596"/>
    <lineage>
        <taxon>Eukaryota</taxon>
        <taxon>Fungi</taxon>
        <taxon>Fungi incertae sedis</taxon>
        <taxon>Mucoromycota</taxon>
        <taxon>Glomeromycotina</taxon>
        <taxon>Glomeromycetes</taxon>
        <taxon>Glomerales</taxon>
        <taxon>Glomeraceae</taxon>
        <taxon>Rhizophagus</taxon>
    </lineage>
</organism>
<evidence type="ECO:0000256" key="1">
    <source>
        <dbReference type="SAM" id="Phobius"/>
    </source>
</evidence>
<evidence type="ECO:0000313" key="4">
    <source>
        <dbReference type="Proteomes" id="UP000232722"/>
    </source>
</evidence>
<dbReference type="VEuPathDB" id="FungiDB:RhiirFUN_019183"/>
<keyword evidence="1" id="KW-0812">Transmembrane</keyword>
<evidence type="ECO:0000256" key="2">
    <source>
        <dbReference type="SAM" id="SignalP"/>
    </source>
</evidence>
<sequence length="95" mass="11288">MKFNQFVLIGLITLLLITSVSALPSWLDFYKKVKQEHENTKRQDFPQINIGVGVRKQESESENTDKPLAERKFAWVIIYDFLWLKFFFLPTTMIF</sequence>
<evidence type="ECO:0000313" key="3">
    <source>
        <dbReference type="EMBL" id="PKC01012.1"/>
    </source>
</evidence>